<reference evidence="2 3" key="1">
    <citation type="submission" date="2017-02" db="EMBL/GenBank/DDBJ databases">
        <authorList>
            <person name="Peterson S.W."/>
        </authorList>
    </citation>
    <scope>NUCLEOTIDE SEQUENCE [LARGE SCALE GENOMIC DNA]</scope>
    <source>
        <strain evidence="2">Psychrobacter_piechaudii</strain>
    </source>
</reference>
<organism evidence="2 3">
    <name type="scientific">Psychrobacter piechaudii</name>
    <dbReference type="NCBI Taxonomy" id="1945521"/>
    <lineage>
        <taxon>Bacteria</taxon>
        <taxon>Pseudomonadati</taxon>
        <taxon>Pseudomonadota</taxon>
        <taxon>Gammaproteobacteria</taxon>
        <taxon>Moraxellales</taxon>
        <taxon>Moraxellaceae</taxon>
        <taxon>Psychrobacter</taxon>
    </lineage>
</organism>
<dbReference type="RefSeq" id="WP_244156601.1">
    <property type="nucleotide sequence ID" value="NZ_FUGE01000157.1"/>
</dbReference>
<evidence type="ECO:0000313" key="3">
    <source>
        <dbReference type="Proteomes" id="UP000188357"/>
    </source>
</evidence>
<protein>
    <recommendedName>
        <fullName evidence="4">Transmembrane protein</fullName>
    </recommendedName>
</protein>
<dbReference type="EMBL" id="FUGE01000157">
    <property type="protein sequence ID" value="SJM72212.1"/>
    <property type="molecule type" value="Genomic_DNA"/>
</dbReference>
<name>A0A1R4GWK4_9GAMM</name>
<evidence type="ECO:0008006" key="4">
    <source>
        <dbReference type="Google" id="ProtNLM"/>
    </source>
</evidence>
<keyword evidence="3" id="KW-1185">Reference proteome</keyword>
<sequence length="179" mass="20101">MDNNRDTRQTTKLQQPDLKIPVSGQDSAYQQHSQLIKTQLNPSSSVISKSKEESLIRYNHITYLLYVLSYFTAGLLWIVPIIMNYARRGQADYTWLSTHFDWQIKTFWYSIIFGAIGIVMAVIGLGGLGLGVFADSSNVALGSTGLAALGGLIFLFAFIWHIYRIVKGWIALTDKRPVP</sequence>
<keyword evidence="1" id="KW-1133">Transmembrane helix</keyword>
<keyword evidence="1" id="KW-0812">Transmembrane</keyword>
<gene>
    <name evidence="2" type="ORF">A1232T_01617</name>
</gene>
<dbReference type="STRING" id="1945521.A1232T_01617"/>
<dbReference type="Proteomes" id="UP000188357">
    <property type="component" value="Unassembled WGS sequence"/>
</dbReference>
<feature type="transmembrane region" description="Helical" evidence="1">
    <location>
        <begin position="107"/>
        <end position="134"/>
    </location>
</feature>
<accession>A0A1R4GWK4</accession>
<feature type="transmembrane region" description="Helical" evidence="1">
    <location>
        <begin position="146"/>
        <end position="166"/>
    </location>
</feature>
<evidence type="ECO:0000256" key="1">
    <source>
        <dbReference type="SAM" id="Phobius"/>
    </source>
</evidence>
<proteinExistence type="predicted"/>
<evidence type="ECO:0000313" key="2">
    <source>
        <dbReference type="EMBL" id="SJM72212.1"/>
    </source>
</evidence>
<feature type="transmembrane region" description="Helical" evidence="1">
    <location>
        <begin position="63"/>
        <end position="86"/>
    </location>
</feature>
<dbReference type="AlphaFoldDB" id="A0A1R4GWK4"/>
<keyword evidence="1" id="KW-0472">Membrane</keyword>